<name>A0A385YU98_9BACL</name>
<sequence length="103" mass="11993">MMELETTEQLQGFKNGDFTVFHFTADWCPDCRFLDPILPTIENEHPEITFVTIDRDKFIDVCVGMDIFGIPSFVAFKNGNEVGRFVSKERKTKEEIEQFLHTL</sequence>
<reference evidence="3" key="1">
    <citation type="submission" date="2018-09" db="EMBL/GenBank/DDBJ databases">
        <authorList>
            <person name="Zhu H."/>
        </authorList>
    </citation>
    <scope>NUCLEOTIDE SEQUENCE [LARGE SCALE GENOMIC DNA]</scope>
    <source>
        <strain evidence="3">K2R23-3</strain>
    </source>
</reference>
<dbReference type="InterPro" id="IPR013766">
    <property type="entry name" value="Thioredoxin_domain"/>
</dbReference>
<dbReference type="Proteomes" id="UP000265725">
    <property type="component" value="Chromosome"/>
</dbReference>
<dbReference type="RefSeq" id="WP_119883618.1">
    <property type="nucleotide sequence ID" value="NZ_CP032418.1"/>
</dbReference>
<organism evidence="2 3">
    <name type="scientific">Paenisporosarcina cavernae</name>
    <dbReference type="NCBI Taxonomy" id="2320858"/>
    <lineage>
        <taxon>Bacteria</taxon>
        <taxon>Bacillati</taxon>
        <taxon>Bacillota</taxon>
        <taxon>Bacilli</taxon>
        <taxon>Bacillales</taxon>
        <taxon>Caryophanaceae</taxon>
        <taxon>Paenisporosarcina</taxon>
    </lineage>
</organism>
<dbReference type="EMBL" id="CP032418">
    <property type="protein sequence ID" value="AYC29880.1"/>
    <property type="molecule type" value="Genomic_DNA"/>
</dbReference>
<feature type="domain" description="Thioredoxin" evidence="1">
    <location>
        <begin position="1"/>
        <end position="103"/>
    </location>
</feature>
<gene>
    <name evidence="2" type="ORF">D3873_08220</name>
</gene>
<evidence type="ECO:0000259" key="1">
    <source>
        <dbReference type="PROSITE" id="PS51352"/>
    </source>
</evidence>
<evidence type="ECO:0000313" key="3">
    <source>
        <dbReference type="Proteomes" id="UP000265725"/>
    </source>
</evidence>
<keyword evidence="3" id="KW-1185">Reference proteome</keyword>
<dbReference type="KEGG" id="paek:D3873_08220"/>
<dbReference type="Gene3D" id="3.40.30.10">
    <property type="entry name" value="Glutaredoxin"/>
    <property type="match status" value="1"/>
</dbReference>
<dbReference type="CDD" id="cd02947">
    <property type="entry name" value="TRX_family"/>
    <property type="match status" value="1"/>
</dbReference>
<dbReference type="PANTHER" id="PTHR10438">
    <property type="entry name" value="THIOREDOXIN"/>
    <property type="match status" value="1"/>
</dbReference>
<dbReference type="Pfam" id="PF00085">
    <property type="entry name" value="Thioredoxin"/>
    <property type="match status" value="1"/>
</dbReference>
<proteinExistence type="predicted"/>
<dbReference type="InterPro" id="IPR050620">
    <property type="entry name" value="Thioredoxin_H-type-like"/>
</dbReference>
<accession>A0A385YU98</accession>
<protein>
    <submittedName>
        <fullName evidence="2">Thioredoxin</fullName>
    </submittedName>
</protein>
<dbReference type="PANTHER" id="PTHR10438:SF468">
    <property type="entry name" value="THIOREDOXIN-1-RELATED"/>
    <property type="match status" value="1"/>
</dbReference>
<dbReference type="SUPFAM" id="SSF52833">
    <property type="entry name" value="Thioredoxin-like"/>
    <property type="match status" value="1"/>
</dbReference>
<dbReference type="OrthoDB" id="7629852at2"/>
<dbReference type="PROSITE" id="PS51352">
    <property type="entry name" value="THIOREDOXIN_2"/>
    <property type="match status" value="1"/>
</dbReference>
<dbReference type="AlphaFoldDB" id="A0A385YU98"/>
<evidence type="ECO:0000313" key="2">
    <source>
        <dbReference type="EMBL" id="AYC29880.1"/>
    </source>
</evidence>
<dbReference type="InterPro" id="IPR036249">
    <property type="entry name" value="Thioredoxin-like_sf"/>
</dbReference>